<dbReference type="GO" id="GO:0006952">
    <property type="term" value="P:defense response"/>
    <property type="evidence" value="ECO:0007669"/>
    <property type="project" value="UniProtKB-KW"/>
</dbReference>
<keyword evidence="2" id="KW-0433">Leucine-rich repeat</keyword>
<keyword evidence="3" id="KW-0677">Repeat</keyword>
<dbReference type="PANTHER" id="PTHR47186:SF3">
    <property type="entry name" value="OS09G0267800 PROTEIN"/>
    <property type="match status" value="1"/>
</dbReference>
<dbReference type="SUPFAM" id="SSF52058">
    <property type="entry name" value="L domain-like"/>
    <property type="match status" value="1"/>
</dbReference>
<feature type="domain" description="Disease resistance N-terminal" evidence="6">
    <location>
        <begin position="10"/>
        <end position="98"/>
    </location>
</feature>
<evidence type="ECO:0000313" key="7">
    <source>
        <dbReference type="EMBL" id="WOL04892.1"/>
    </source>
</evidence>
<evidence type="ECO:0000256" key="5">
    <source>
        <dbReference type="ARBA" id="ARBA00022821"/>
    </source>
</evidence>
<dbReference type="EMBL" id="CP136893">
    <property type="protein sequence ID" value="WOL04892.1"/>
    <property type="molecule type" value="Genomic_DNA"/>
</dbReference>
<dbReference type="Proteomes" id="UP001327560">
    <property type="component" value="Chromosome 4"/>
</dbReference>
<name>A0AAQ3KEI9_9LILI</name>
<evidence type="ECO:0000256" key="4">
    <source>
        <dbReference type="ARBA" id="ARBA00022741"/>
    </source>
</evidence>
<reference evidence="7 8" key="1">
    <citation type="submission" date="2023-10" db="EMBL/GenBank/DDBJ databases">
        <title>Chromosome-scale genome assembly provides insights into flower coloration mechanisms of Canna indica.</title>
        <authorList>
            <person name="Li C."/>
        </authorList>
    </citation>
    <scope>NUCLEOTIDE SEQUENCE [LARGE SCALE GENOMIC DNA]</scope>
    <source>
        <tissue evidence="7">Flower</tissue>
    </source>
</reference>
<sequence>MVGQYIARKVINKMVAKVHSFDSEDDNMFVAVKSMLKKVEDKLPVIQSVIHAAEGKPIKSQVLTNWLNDVKDAAYEADDILDEIEFRELQEQVQESSKMEAFVSSALRFFKKLLVPDGELERLKKLVGNLDEILSLPPLGQLPFLKVLHITGMPALIRIGIEFYGDADPFFPSLEELKFAYLPQLEEWTEAVCMQFLPCLRDLKIYNCRDLRETPIAKLIPSLKQLCLWKCGDIDSDLHQCLQIQTSLVKLELRHYESSASVCLSNLSSLRHLELTSCRELRLDGGIRSLINLKKLNLFESPQLDQLGNLQIVASLSSLQTDESHLNQPQITLGSLPALSELQLEIDHWNVELEEWFQQLVSLEALKFSMNLLQLPTTLATMSIKTLVITNNTTIKSLPDDGLPISLKELHIINCPVLGEQCKKPDGADWRKIAHIPYIFIDNEEITQSASKN</sequence>
<dbReference type="GO" id="GO:0000166">
    <property type="term" value="F:nucleotide binding"/>
    <property type="evidence" value="ECO:0007669"/>
    <property type="project" value="UniProtKB-KW"/>
</dbReference>
<accession>A0AAQ3KEI9</accession>
<gene>
    <name evidence="7" type="ORF">Cni_G13614</name>
</gene>
<dbReference type="InterPro" id="IPR041118">
    <property type="entry name" value="Rx_N"/>
</dbReference>
<evidence type="ECO:0000256" key="3">
    <source>
        <dbReference type="ARBA" id="ARBA00022737"/>
    </source>
</evidence>
<keyword evidence="4" id="KW-0547">Nucleotide-binding</keyword>
<dbReference type="PANTHER" id="PTHR47186">
    <property type="entry name" value="LEUCINE-RICH REPEAT-CONTAINING PROTEIN 57"/>
    <property type="match status" value="1"/>
</dbReference>
<evidence type="ECO:0000256" key="2">
    <source>
        <dbReference type="ARBA" id="ARBA00022614"/>
    </source>
</evidence>
<protein>
    <submittedName>
        <fullName evidence="7">Disease resistance protein RGA4</fullName>
    </submittedName>
</protein>
<dbReference type="Gene3D" id="3.80.10.10">
    <property type="entry name" value="Ribonuclease Inhibitor"/>
    <property type="match status" value="2"/>
</dbReference>
<evidence type="ECO:0000259" key="6">
    <source>
        <dbReference type="Pfam" id="PF18052"/>
    </source>
</evidence>
<dbReference type="Gene3D" id="1.20.5.4130">
    <property type="match status" value="1"/>
</dbReference>
<evidence type="ECO:0000256" key="1">
    <source>
        <dbReference type="ARBA" id="ARBA00008894"/>
    </source>
</evidence>
<organism evidence="7 8">
    <name type="scientific">Canna indica</name>
    <name type="common">Indian-shot</name>
    <dbReference type="NCBI Taxonomy" id="4628"/>
    <lineage>
        <taxon>Eukaryota</taxon>
        <taxon>Viridiplantae</taxon>
        <taxon>Streptophyta</taxon>
        <taxon>Embryophyta</taxon>
        <taxon>Tracheophyta</taxon>
        <taxon>Spermatophyta</taxon>
        <taxon>Magnoliopsida</taxon>
        <taxon>Liliopsida</taxon>
        <taxon>Zingiberales</taxon>
        <taxon>Cannaceae</taxon>
        <taxon>Canna</taxon>
    </lineage>
</organism>
<dbReference type="Pfam" id="PF18052">
    <property type="entry name" value="Rx_N"/>
    <property type="match status" value="1"/>
</dbReference>
<dbReference type="InterPro" id="IPR032675">
    <property type="entry name" value="LRR_dom_sf"/>
</dbReference>
<evidence type="ECO:0000313" key="8">
    <source>
        <dbReference type="Proteomes" id="UP001327560"/>
    </source>
</evidence>
<keyword evidence="8" id="KW-1185">Reference proteome</keyword>
<comment type="similarity">
    <text evidence="1">Belongs to the disease resistance NB-LRR family.</text>
</comment>
<keyword evidence="5" id="KW-0611">Plant defense</keyword>
<dbReference type="AlphaFoldDB" id="A0AAQ3KEI9"/>
<proteinExistence type="inferred from homology"/>